<dbReference type="Gene3D" id="3.50.50.60">
    <property type="entry name" value="FAD/NAD(P)-binding domain"/>
    <property type="match status" value="1"/>
</dbReference>
<evidence type="ECO:0000256" key="3">
    <source>
        <dbReference type="ARBA" id="ARBA00022630"/>
    </source>
</evidence>
<evidence type="ECO:0000313" key="9">
    <source>
        <dbReference type="EMBL" id="KAJ7217681.1"/>
    </source>
</evidence>
<dbReference type="PIRSF" id="PIRSF000137">
    <property type="entry name" value="Alcohol_oxidase"/>
    <property type="match status" value="1"/>
</dbReference>
<gene>
    <name evidence="9" type="ORF">GGX14DRAFT_597335</name>
</gene>
<dbReference type="GO" id="GO:0050660">
    <property type="term" value="F:flavin adenine dinucleotide binding"/>
    <property type="evidence" value="ECO:0007669"/>
    <property type="project" value="InterPro"/>
</dbReference>
<dbReference type="InterPro" id="IPR007867">
    <property type="entry name" value="GMC_OxRtase_C"/>
</dbReference>
<evidence type="ECO:0000256" key="2">
    <source>
        <dbReference type="ARBA" id="ARBA00010790"/>
    </source>
</evidence>
<dbReference type="SUPFAM" id="SSF51905">
    <property type="entry name" value="FAD/NAD(P)-binding domain"/>
    <property type="match status" value="1"/>
</dbReference>
<organism evidence="9 10">
    <name type="scientific">Mycena pura</name>
    <dbReference type="NCBI Taxonomy" id="153505"/>
    <lineage>
        <taxon>Eukaryota</taxon>
        <taxon>Fungi</taxon>
        <taxon>Dikarya</taxon>
        <taxon>Basidiomycota</taxon>
        <taxon>Agaricomycotina</taxon>
        <taxon>Agaricomycetes</taxon>
        <taxon>Agaricomycetidae</taxon>
        <taxon>Agaricales</taxon>
        <taxon>Marasmiineae</taxon>
        <taxon>Mycenaceae</taxon>
        <taxon>Mycena</taxon>
    </lineage>
</organism>
<dbReference type="SUPFAM" id="SSF54373">
    <property type="entry name" value="FAD-linked reductases, C-terminal domain"/>
    <property type="match status" value="1"/>
</dbReference>
<dbReference type="Pfam" id="PF00732">
    <property type="entry name" value="GMC_oxred_N"/>
    <property type="match status" value="1"/>
</dbReference>
<dbReference type="InterPro" id="IPR036188">
    <property type="entry name" value="FAD/NAD-bd_sf"/>
</dbReference>
<dbReference type="AlphaFoldDB" id="A0AAD6VV50"/>
<keyword evidence="4 6" id="KW-0274">FAD</keyword>
<dbReference type="PANTHER" id="PTHR11552:SF147">
    <property type="entry name" value="CHOLINE DEHYDROGENASE, MITOCHONDRIAL"/>
    <property type="match status" value="1"/>
</dbReference>
<evidence type="ECO:0000256" key="4">
    <source>
        <dbReference type="ARBA" id="ARBA00022827"/>
    </source>
</evidence>
<evidence type="ECO:0000256" key="5">
    <source>
        <dbReference type="PIRSR" id="PIRSR000137-1"/>
    </source>
</evidence>
<evidence type="ECO:0000259" key="8">
    <source>
        <dbReference type="PROSITE" id="PS00624"/>
    </source>
</evidence>
<evidence type="ECO:0000313" key="10">
    <source>
        <dbReference type="Proteomes" id="UP001219525"/>
    </source>
</evidence>
<comment type="cofactor">
    <cofactor evidence="1 6">
        <name>FAD</name>
        <dbReference type="ChEBI" id="CHEBI:57692"/>
    </cofactor>
</comment>
<feature type="binding site" evidence="6">
    <location>
        <position position="114"/>
    </location>
    <ligand>
        <name>FAD</name>
        <dbReference type="ChEBI" id="CHEBI:57692"/>
    </ligand>
</feature>
<proteinExistence type="inferred from homology"/>
<feature type="binding site" evidence="6">
    <location>
        <position position="262"/>
    </location>
    <ligand>
        <name>FAD</name>
        <dbReference type="ChEBI" id="CHEBI:57692"/>
    </ligand>
</feature>
<feature type="domain" description="Glucose-methanol-choline oxidoreductase N-terminal" evidence="8">
    <location>
        <begin position="313"/>
        <end position="327"/>
    </location>
</feature>
<comment type="similarity">
    <text evidence="2">Belongs to the GMC oxidoreductase family.</text>
</comment>
<dbReference type="Proteomes" id="UP001219525">
    <property type="component" value="Unassembled WGS sequence"/>
</dbReference>
<feature type="chain" id="PRO_5042169828" evidence="7">
    <location>
        <begin position="19"/>
        <end position="602"/>
    </location>
</feature>
<evidence type="ECO:0000256" key="6">
    <source>
        <dbReference type="PIRSR" id="PIRSR000137-2"/>
    </source>
</evidence>
<keyword evidence="3" id="KW-0285">Flavoprotein</keyword>
<keyword evidence="7" id="KW-0732">Signal</keyword>
<dbReference type="InterPro" id="IPR012132">
    <property type="entry name" value="GMC_OxRdtase"/>
</dbReference>
<protein>
    <submittedName>
        <fullName evidence="9">Alcohol oxidase</fullName>
    </submittedName>
</protein>
<feature type="signal peptide" evidence="7">
    <location>
        <begin position="1"/>
        <end position="18"/>
    </location>
</feature>
<dbReference type="Pfam" id="PF05199">
    <property type="entry name" value="GMC_oxred_C"/>
    <property type="match status" value="1"/>
</dbReference>
<sequence length="602" mass="64903">MWGHFFAILILGAKLCCGAIFENVADVEKLNMQFDFIVVGGGTAGNVVANRLSENPEHSVLVLEAGGSNSGVLDIIVPFFCLSATPNTPQDWNYTTTPQAGLNGRSVPFPRGFVLGGSSSVNYMVYTRGSKEDFDRFARVADDERWSWNNLLPYMRKNEKFTQPADHHDTKGQFDPAVHGFNGINSVTLSGFASSIDSRVIETTQEDTEFPFNLDMNSGFQLGIGWGQMTVLNGSRSSSATSYLAPQFVNRPNLHILLNARVTRVLPTASSDIRTVEFVQGNVNFAGSIRAHIMGAGKKFSFTAKKEIILSAGSVGSPTILMYSGIGNTSALAPLGIKPLHHLPSVGQNLTDHSLLALGWLVNSTDTYDTDRRSAVLTTEELNEWNARRMGLLVDNPPSQIGWLRVPDNSSIFARFPDPAAGPNTAHYEFIISNGFLGPTPSTGNFLGITTAVVAPTSRGSIALNSSDPLAPPLINPNLLATELDLLIMRHAVRSALRFAAARPWAGYVVAPPVGVNSTSTDDQLDAYIRENAGTVFHPVGTASISPINAKFGVVDPELRVKGLTGLRVVDLSIMPFIPAAHTQASAYIIGERGADMIKETW</sequence>
<evidence type="ECO:0000256" key="7">
    <source>
        <dbReference type="SAM" id="SignalP"/>
    </source>
</evidence>
<comment type="caution">
    <text evidence="9">The sequence shown here is derived from an EMBL/GenBank/DDBJ whole genome shotgun (WGS) entry which is preliminary data.</text>
</comment>
<keyword evidence="10" id="KW-1185">Reference proteome</keyword>
<name>A0AAD6VV50_9AGAR</name>
<reference evidence="9" key="1">
    <citation type="submission" date="2023-03" db="EMBL/GenBank/DDBJ databases">
        <title>Massive genome expansion in bonnet fungi (Mycena s.s.) driven by repeated elements and novel gene families across ecological guilds.</title>
        <authorList>
            <consortium name="Lawrence Berkeley National Laboratory"/>
            <person name="Harder C.B."/>
            <person name="Miyauchi S."/>
            <person name="Viragh M."/>
            <person name="Kuo A."/>
            <person name="Thoen E."/>
            <person name="Andreopoulos B."/>
            <person name="Lu D."/>
            <person name="Skrede I."/>
            <person name="Drula E."/>
            <person name="Henrissat B."/>
            <person name="Morin E."/>
            <person name="Kohler A."/>
            <person name="Barry K."/>
            <person name="LaButti K."/>
            <person name="Morin E."/>
            <person name="Salamov A."/>
            <person name="Lipzen A."/>
            <person name="Mereny Z."/>
            <person name="Hegedus B."/>
            <person name="Baldrian P."/>
            <person name="Stursova M."/>
            <person name="Weitz H."/>
            <person name="Taylor A."/>
            <person name="Grigoriev I.V."/>
            <person name="Nagy L.G."/>
            <person name="Martin F."/>
            <person name="Kauserud H."/>
        </authorList>
    </citation>
    <scope>NUCLEOTIDE SEQUENCE</scope>
    <source>
        <strain evidence="9">9144</strain>
    </source>
</reference>
<feature type="binding site" evidence="6">
    <location>
        <begin position="122"/>
        <end position="125"/>
    </location>
    <ligand>
        <name>FAD</name>
        <dbReference type="ChEBI" id="CHEBI:57692"/>
    </ligand>
</feature>
<evidence type="ECO:0000256" key="1">
    <source>
        <dbReference type="ARBA" id="ARBA00001974"/>
    </source>
</evidence>
<feature type="non-terminal residue" evidence="9">
    <location>
        <position position="602"/>
    </location>
</feature>
<accession>A0AAD6VV50</accession>
<feature type="active site" description="Proton acceptor" evidence="5">
    <location>
        <position position="582"/>
    </location>
</feature>
<feature type="active site" description="Proton donor" evidence="5">
    <location>
        <position position="538"/>
    </location>
</feature>
<dbReference type="EMBL" id="JARJCW010000013">
    <property type="protein sequence ID" value="KAJ7217681.1"/>
    <property type="molecule type" value="Genomic_DNA"/>
</dbReference>
<dbReference type="GO" id="GO:0016614">
    <property type="term" value="F:oxidoreductase activity, acting on CH-OH group of donors"/>
    <property type="evidence" value="ECO:0007669"/>
    <property type="project" value="InterPro"/>
</dbReference>
<dbReference type="PANTHER" id="PTHR11552">
    <property type="entry name" value="GLUCOSE-METHANOL-CHOLINE GMC OXIDOREDUCTASE"/>
    <property type="match status" value="1"/>
</dbReference>
<dbReference type="Gene3D" id="3.30.560.10">
    <property type="entry name" value="Glucose Oxidase, domain 3"/>
    <property type="match status" value="1"/>
</dbReference>
<dbReference type="InterPro" id="IPR000172">
    <property type="entry name" value="GMC_OxRdtase_N"/>
</dbReference>
<dbReference type="PROSITE" id="PS00624">
    <property type="entry name" value="GMC_OXRED_2"/>
    <property type="match status" value="1"/>
</dbReference>